<keyword evidence="2" id="KW-1133">Transmembrane helix</keyword>
<proteinExistence type="predicted"/>
<feature type="region of interest" description="Disordered" evidence="1">
    <location>
        <begin position="247"/>
        <end position="383"/>
    </location>
</feature>
<feature type="compositionally biased region" description="Low complexity" evidence="1">
    <location>
        <begin position="344"/>
        <end position="355"/>
    </location>
</feature>
<organism evidence="3 4">
    <name type="scientific">Nocardiopsis rhodophaea</name>
    <dbReference type="NCBI Taxonomy" id="280238"/>
    <lineage>
        <taxon>Bacteria</taxon>
        <taxon>Bacillati</taxon>
        <taxon>Actinomycetota</taxon>
        <taxon>Actinomycetes</taxon>
        <taxon>Streptosporangiales</taxon>
        <taxon>Nocardiopsidaceae</taxon>
        <taxon>Nocardiopsis</taxon>
    </lineage>
</organism>
<keyword evidence="2" id="KW-0812">Transmembrane</keyword>
<protein>
    <submittedName>
        <fullName evidence="3">Uncharacterized protein</fullName>
    </submittedName>
</protein>
<evidence type="ECO:0000313" key="4">
    <source>
        <dbReference type="Proteomes" id="UP001501585"/>
    </source>
</evidence>
<keyword evidence="2" id="KW-0472">Membrane</keyword>
<feature type="compositionally biased region" description="Pro residues" evidence="1">
    <location>
        <begin position="304"/>
        <end position="316"/>
    </location>
</feature>
<sequence length="424" mass="43245">MGALTLAGALPALAASALSDHVADRSGQHFAAARIAALEWCDQGVIGDITTDRSGGDATADWTSDADGVGAEPHFREPPGGAHSAVTRRDDELTAAADVANLRFAPDCAPFAEARDPDEGAGRELPDLLRDEDLVVLESVRTLADWTVQDGARATMEVEGLEILGEPVDLADGPYRTDVIEEGAHGDSVHVEVTAEKHVAELFDERTTATTANAWLTIRFAVSWLAEDGEETASADYLLELAQAGVHSEKATGEATGTGTPGEGDGDTEPGGGTADATPTRGVSGGTPKSGEASEPPVLTGNPTPEPDPQPAPPPERGASGTTPPASPSATDPGPRTPPPSAPSAPQRRPSSTPSPTQPTPAQPVLPAPTPPRQPGRADHPGYLPITGSALFSLIGSGLVALGGGSAAIYLGRSRKAGIDGDDR</sequence>
<feature type="compositionally biased region" description="Gly residues" evidence="1">
    <location>
        <begin position="259"/>
        <end position="274"/>
    </location>
</feature>
<dbReference type="Proteomes" id="UP001501585">
    <property type="component" value="Unassembled WGS sequence"/>
</dbReference>
<feature type="transmembrane region" description="Helical" evidence="2">
    <location>
        <begin position="390"/>
        <end position="411"/>
    </location>
</feature>
<feature type="region of interest" description="Disordered" evidence="1">
    <location>
        <begin position="52"/>
        <end position="85"/>
    </location>
</feature>
<dbReference type="EMBL" id="BAAAPC010000018">
    <property type="protein sequence ID" value="GAA2007754.1"/>
    <property type="molecule type" value="Genomic_DNA"/>
</dbReference>
<feature type="compositionally biased region" description="Low complexity" evidence="1">
    <location>
        <begin position="318"/>
        <end position="334"/>
    </location>
</feature>
<accession>A0ABN2TFH2</accession>
<evidence type="ECO:0000256" key="2">
    <source>
        <dbReference type="SAM" id="Phobius"/>
    </source>
</evidence>
<evidence type="ECO:0000256" key="1">
    <source>
        <dbReference type="SAM" id="MobiDB-lite"/>
    </source>
</evidence>
<reference evidence="3 4" key="1">
    <citation type="journal article" date="2019" name="Int. J. Syst. Evol. Microbiol.">
        <title>The Global Catalogue of Microorganisms (GCM) 10K type strain sequencing project: providing services to taxonomists for standard genome sequencing and annotation.</title>
        <authorList>
            <consortium name="The Broad Institute Genomics Platform"/>
            <consortium name="The Broad Institute Genome Sequencing Center for Infectious Disease"/>
            <person name="Wu L."/>
            <person name="Ma J."/>
        </authorList>
    </citation>
    <scope>NUCLEOTIDE SEQUENCE [LARGE SCALE GENOMIC DNA]</scope>
    <source>
        <strain evidence="3 4">JCM 15313</strain>
    </source>
</reference>
<evidence type="ECO:0000313" key="3">
    <source>
        <dbReference type="EMBL" id="GAA2007754.1"/>
    </source>
</evidence>
<comment type="caution">
    <text evidence="3">The sequence shown here is derived from an EMBL/GenBank/DDBJ whole genome shotgun (WGS) entry which is preliminary data.</text>
</comment>
<keyword evidence="4" id="KW-1185">Reference proteome</keyword>
<gene>
    <name evidence="3" type="ORF">GCM10009799_39140</name>
</gene>
<feature type="compositionally biased region" description="Pro residues" evidence="1">
    <location>
        <begin position="356"/>
        <end position="374"/>
    </location>
</feature>
<name>A0ABN2TFH2_9ACTN</name>